<feature type="compositionally biased region" description="Polar residues" evidence="1">
    <location>
        <begin position="237"/>
        <end position="254"/>
    </location>
</feature>
<dbReference type="GeneID" id="121101312"/>
<name>A0A8M1FBB3_URSMA</name>
<feature type="compositionally biased region" description="Pro residues" evidence="1">
    <location>
        <begin position="123"/>
        <end position="135"/>
    </location>
</feature>
<evidence type="ECO:0000313" key="2">
    <source>
        <dbReference type="Proteomes" id="UP000261680"/>
    </source>
</evidence>
<keyword evidence="2" id="KW-1185">Reference proteome</keyword>
<feature type="compositionally biased region" description="Basic residues" evidence="1">
    <location>
        <begin position="102"/>
        <end position="114"/>
    </location>
</feature>
<feature type="region of interest" description="Disordered" evidence="1">
    <location>
        <begin position="58"/>
        <end position="147"/>
    </location>
</feature>
<evidence type="ECO:0000256" key="1">
    <source>
        <dbReference type="SAM" id="MobiDB-lite"/>
    </source>
</evidence>
<organism evidence="2 3">
    <name type="scientific">Ursus maritimus</name>
    <name type="common">Polar bear</name>
    <name type="synonym">Thalarctos maritimus</name>
    <dbReference type="NCBI Taxonomy" id="29073"/>
    <lineage>
        <taxon>Eukaryota</taxon>
        <taxon>Metazoa</taxon>
        <taxon>Chordata</taxon>
        <taxon>Craniata</taxon>
        <taxon>Vertebrata</taxon>
        <taxon>Euteleostomi</taxon>
        <taxon>Mammalia</taxon>
        <taxon>Eutheria</taxon>
        <taxon>Laurasiatheria</taxon>
        <taxon>Carnivora</taxon>
        <taxon>Caniformia</taxon>
        <taxon>Ursidae</taxon>
        <taxon>Ursus</taxon>
    </lineage>
</organism>
<dbReference type="RefSeq" id="XP_040480698.1">
    <property type="nucleotide sequence ID" value="XM_040624764.1"/>
</dbReference>
<sequence>MKRTAFPCNNKSSSPLLSPYHTLYIQPYLLQQTTPVVTGIILQMSVRVVPRLSCSVTGGSQTGAGPPGLTARQPRQCGRGGPRVHVTKAVPQRPSPLLPRPRPARGARLRRSGARKVDNEQPPQSPLPDPLPSPRRPFGRSEGGGGGFQVLRLRAAAQTRLPPAPPPRPRTGKAAFDTPAGARPQLPAGAGYRPRPLPRSADLEALKSSPALGRETKWRISKGGGLAHAQKAPAPHSGTTLPRSLRSISISEDA</sequence>
<evidence type="ECO:0000313" key="3">
    <source>
        <dbReference type="RefSeq" id="XP_040480698.1"/>
    </source>
</evidence>
<accession>A0A8M1FBB3</accession>
<feature type="region of interest" description="Disordered" evidence="1">
    <location>
        <begin position="159"/>
        <end position="254"/>
    </location>
</feature>
<protein>
    <submittedName>
        <fullName evidence="3">Proline-rich protein 2-like</fullName>
    </submittedName>
</protein>
<dbReference type="KEGG" id="umr:121101312"/>
<proteinExistence type="predicted"/>
<dbReference type="AlphaFoldDB" id="A0A8M1FBB3"/>
<gene>
    <name evidence="3" type="primary">LOC121101312</name>
</gene>
<dbReference type="Proteomes" id="UP000261680">
    <property type="component" value="Unplaced"/>
</dbReference>
<reference evidence="3" key="1">
    <citation type="submission" date="2025-08" db="UniProtKB">
        <authorList>
            <consortium name="RefSeq"/>
        </authorList>
    </citation>
    <scope>IDENTIFICATION</scope>
    <source>
        <tissue evidence="3">Whole blood</tissue>
    </source>
</reference>